<accession>A0A7V9Z189</accession>
<evidence type="ECO:0000313" key="1">
    <source>
        <dbReference type="EMBL" id="MBA2872242.1"/>
    </source>
</evidence>
<dbReference type="Pfam" id="PF00106">
    <property type="entry name" value="adh_short"/>
    <property type="match status" value="1"/>
</dbReference>
<reference evidence="1 2" key="1">
    <citation type="submission" date="2020-07" db="EMBL/GenBank/DDBJ databases">
        <title>Genomic Encyclopedia of Type Strains, Phase IV (KMG-IV): sequencing the most valuable type-strain genomes for metagenomic binning, comparative biology and taxonomic classification.</title>
        <authorList>
            <person name="Goeker M."/>
        </authorList>
    </citation>
    <scope>NUCLEOTIDE SEQUENCE [LARGE SCALE GENOMIC DNA]</scope>
    <source>
        <strain evidence="1 2">DSM 25220</strain>
    </source>
</reference>
<evidence type="ECO:0000313" key="2">
    <source>
        <dbReference type="Proteomes" id="UP000580891"/>
    </source>
</evidence>
<gene>
    <name evidence="1" type="ORF">HNQ85_002551</name>
</gene>
<dbReference type="AlphaFoldDB" id="A0A7V9Z189"/>
<dbReference type="EMBL" id="JACDUU010000006">
    <property type="protein sequence ID" value="MBA2872242.1"/>
    <property type="molecule type" value="Genomic_DNA"/>
</dbReference>
<dbReference type="InterPro" id="IPR002347">
    <property type="entry name" value="SDR_fam"/>
</dbReference>
<dbReference type="Gene3D" id="3.40.50.720">
    <property type="entry name" value="NAD(P)-binding Rossmann-like Domain"/>
    <property type="match status" value="1"/>
</dbReference>
<keyword evidence="2" id="KW-1185">Reference proteome</keyword>
<dbReference type="Proteomes" id="UP000580891">
    <property type="component" value="Unassembled WGS sequence"/>
</dbReference>
<dbReference type="CDD" id="cd05233">
    <property type="entry name" value="SDR_c"/>
    <property type="match status" value="1"/>
</dbReference>
<organism evidence="1 2">
    <name type="scientific">[Anoxybacillus] calidus</name>
    <dbReference type="NCBI Taxonomy" id="575178"/>
    <lineage>
        <taxon>Bacteria</taxon>
        <taxon>Bacillati</taxon>
        <taxon>Bacillota</taxon>
        <taxon>Bacilli</taxon>
        <taxon>Bacillales</taxon>
        <taxon>Anoxybacillaceae</taxon>
        <taxon>Paranoxybacillus</taxon>
    </lineage>
</organism>
<dbReference type="RefSeq" id="WP_181538032.1">
    <property type="nucleotide sequence ID" value="NZ_JACDUU010000006.1"/>
</dbReference>
<protein>
    <submittedName>
        <fullName evidence="1">Short-subunit dehydrogenase</fullName>
    </submittedName>
</protein>
<proteinExistence type="predicted"/>
<comment type="caution">
    <text evidence="1">The sequence shown here is derived from an EMBL/GenBank/DDBJ whole genome shotgun (WGS) entry which is preliminary data.</text>
</comment>
<name>A0A7V9Z189_9BACL</name>
<sequence length="226" mass="24428">MKTIAIIGAGPGLGFSIAKKFGENGFRVALVSRNQEKLNQLAAQLKDLGIEASGFAADLYDKNQIVKAFSAIKEKYGFIDVLEFSPTAGNFPPTPASQVTEDNAMDLFQGLVIGAIRCVQQVLPDMLEKGTGAILFTTGLSAMYPIPMMGNVGIALAGLRNYALNLHSDLKPKGIYVGHLSLGVFIKPGTETDPKYIADAWYEMYNKKEKAEDTFPVGVTPETIIY</sequence>
<dbReference type="PANTHER" id="PTHR43431">
    <property type="entry name" value="OXIDOREDUCTASE, SHORT CHAIN DEHYDROGENASE/REDUCTASE FAMILY (AFU_ORTHOLOGUE AFUA_5G14000)"/>
    <property type="match status" value="1"/>
</dbReference>
<dbReference type="InterPro" id="IPR036291">
    <property type="entry name" value="NAD(P)-bd_dom_sf"/>
</dbReference>
<dbReference type="PANTHER" id="PTHR43431:SF7">
    <property type="entry name" value="OXIDOREDUCTASE, SHORT CHAIN DEHYDROGENASE_REDUCTASE FAMILY (AFU_ORTHOLOGUE AFUA_5G14000)"/>
    <property type="match status" value="1"/>
</dbReference>
<dbReference type="SUPFAM" id="SSF51735">
    <property type="entry name" value="NAD(P)-binding Rossmann-fold domains"/>
    <property type="match status" value="1"/>
</dbReference>